<reference evidence="11" key="1">
    <citation type="submission" date="2013-08" db="EMBL/GenBank/DDBJ databases">
        <authorList>
            <person name="Stouthamer R."/>
            <person name="Nunney L."/>
        </authorList>
    </citation>
    <scope>NUCLEOTIDE SEQUENCE [LARGE SCALE GENOMIC DNA]</scope>
    <source>
        <strain evidence="11">Ann-1</strain>
    </source>
</reference>
<evidence type="ECO:0000313" key="11">
    <source>
        <dbReference type="EMBL" id="AIC09871.1"/>
    </source>
</evidence>
<keyword evidence="10" id="KW-0732">Signal</keyword>
<feature type="signal peptide" evidence="10">
    <location>
        <begin position="1"/>
        <end position="29"/>
    </location>
</feature>
<comment type="subcellular location">
    <subcellularLocation>
        <location evidence="1">Membrane</location>
    </subcellularLocation>
</comment>
<keyword evidence="5 9" id="KW-1133">Transmembrane helix</keyword>
<evidence type="ECO:0000256" key="9">
    <source>
        <dbReference type="SAM" id="Phobius"/>
    </source>
</evidence>
<dbReference type="GO" id="GO:0009055">
    <property type="term" value="F:electron transfer activity"/>
    <property type="evidence" value="ECO:0007669"/>
    <property type="project" value="InterPro"/>
</dbReference>
<dbReference type="InterPro" id="IPR036909">
    <property type="entry name" value="Cyt_c-like_dom_sf"/>
</dbReference>
<protein>
    <submittedName>
        <fullName evidence="11">Cytochrome C</fullName>
    </submittedName>
</protein>
<evidence type="ECO:0000256" key="10">
    <source>
        <dbReference type="SAM" id="SignalP"/>
    </source>
</evidence>
<keyword evidence="2 8" id="KW-0349">Heme</keyword>
<keyword evidence="3 9" id="KW-0812">Transmembrane</keyword>
<dbReference type="HOGENOM" id="CLU_078597_0_0_6"/>
<dbReference type="Proteomes" id="UP000027215">
    <property type="component" value="Chromosome"/>
</dbReference>
<dbReference type="GO" id="GO:0020037">
    <property type="term" value="F:heme binding"/>
    <property type="evidence" value="ECO:0007669"/>
    <property type="project" value="InterPro"/>
</dbReference>
<evidence type="ECO:0000256" key="8">
    <source>
        <dbReference type="PIRSR" id="PIRSR602326-1"/>
    </source>
</evidence>
<dbReference type="Gene3D" id="1.10.760.10">
    <property type="entry name" value="Cytochrome c-like domain"/>
    <property type="match status" value="1"/>
</dbReference>
<dbReference type="PRINTS" id="PR00603">
    <property type="entry name" value="CYTOCHROMEC1"/>
</dbReference>
<dbReference type="AlphaFoldDB" id="A0A060H925"/>
<dbReference type="KEGG" id="xfs:D934_05595"/>
<dbReference type="GO" id="GO:0016020">
    <property type="term" value="C:membrane"/>
    <property type="evidence" value="ECO:0007669"/>
    <property type="project" value="UniProtKB-SubCell"/>
</dbReference>
<dbReference type="Pfam" id="PF02167">
    <property type="entry name" value="Cytochrom_C1"/>
    <property type="match status" value="1"/>
</dbReference>
<evidence type="ECO:0000256" key="7">
    <source>
        <dbReference type="ARBA" id="ARBA00023136"/>
    </source>
</evidence>
<dbReference type="InterPro" id="IPR002326">
    <property type="entry name" value="Cyt_c1"/>
</dbReference>
<dbReference type="RefSeq" id="WP_020851574.1">
    <property type="nucleotide sequence ID" value="NZ_CP006696.1"/>
</dbReference>
<dbReference type="GO" id="GO:0046872">
    <property type="term" value="F:metal ion binding"/>
    <property type="evidence" value="ECO:0007669"/>
    <property type="project" value="UniProtKB-KW"/>
</dbReference>
<keyword evidence="4 8" id="KW-0479">Metal-binding</keyword>
<feature type="transmembrane region" description="Helical" evidence="9">
    <location>
        <begin position="226"/>
        <end position="244"/>
    </location>
</feature>
<feature type="chain" id="PRO_5001586344" evidence="10">
    <location>
        <begin position="30"/>
        <end position="253"/>
    </location>
</feature>
<gene>
    <name evidence="11" type="ORF">D934_05595</name>
</gene>
<evidence type="ECO:0000256" key="5">
    <source>
        <dbReference type="ARBA" id="ARBA00022989"/>
    </source>
</evidence>
<proteinExistence type="predicted"/>
<evidence type="ECO:0000256" key="4">
    <source>
        <dbReference type="ARBA" id="ARBA00022723"/>
    </source>
</evidence>
<evidence type="ECO:0000256" key="3">
    <source>
        <dbReference type="ARBA" id="ARBA00022692"/>
    </source>
</evidence>
<evidence type="ECO:0000256" key="2">
    <source>
        <dbReference type="ARBA" id="ARBA00022617"/>
    </source>
</evidence>
<organism evidence="11">
    <name type="scientific">Xylella fastidiosa subsp. sandyi Ann-1</name>
    <dbReference type="NCBI Taxonomy" id="155920"/>
    <lineage>
        <taxon>Bacteria</taxon>
        <taxon>Pseudomonadati</taxon>
        <taxon>Pseudomonadota</taxon>
        <taxon>Gammaproteobacteria</taxon>
        <taxon>Lysobacterales</taxon>
        <taxon>Lysobacteraceae</taxon>
        <taxon>Xylella</taxon>
    </lineage>
</organism>
<keyword evidence="7 9" id="KW-0472">Membrane</keyword>
<sequence>MADWGRLRRCLCWILCLLLPCVLMSAAQAVGDVPLEHAGNDVSDRMSLQRGVQLYMNYCVGCHSLKYLRYSRIAADLGLSEVQVMSTLNVTGAKFGDTIMTGMPVDTSEQWFGKIPPDLSLVARVRGSDWIYTYLRSFYVDSTRPLGWNNRLFVNVSMPNPLSHLQGVQRAEYGGASQVGADRLVTGLVLVQPGQQSPAEFDQTLRDIVNFLQYAAEPAALQRHSLRVWVLLFLVLLTFLVYLLKKAYWEDVH</sequence>
<dbReference type="PANTHER" id="PTHR10266">
    <property type="entry name" value="CYTOCHROME C1"/>
    <property type="match status" value="1"/>
</dbReference>
<dbReference type="SUPFAM" id="SSF46626">
    <property type="entry name" value="Cytochrome c"/>
    <property type="match status" value="1"/>
</dbReference>
<dbReference type="PATRIC" id="fig|155920.8.peg.1329"/>
<keyword evidence="6 8" id="KW-0408">Iron</keyword>
<feature type="binding site" description="covalent" evidence="8">
    <location>
        <position position="59"/>
    </location>
    <ligand>
        <name>heme c</name>
        <dbReference type="ChEBI" id="CHEBI:61717"/>
    </ligand>
</feature>
<evidence type="ECO:0000256" key="6">
    <source>
        <dbReference type="ARBA" id="ARBA00023004"/>
    </source>
</evidence>
<evidence type="ECO:0000256" key="1">
    <source>
        <dbReference type="ARBA" id="ARBA00004370"/>
    </source>
</evidence>
<feature type="binding site" description="covalent" evidence="8">
    <location>
        <position position="63"/>
    </location>
    <ligand>
        <name>heme c</name>
        <dbReference type="ChEBI" id="CHEBI:61717"/>
    </ligand>
</feature>
<feature type="binding site" description="covalent" evidence="8">
    <location>
        <position position="62"/>
    </location>
    <ligand>
        <name>heme c</name>
        <dbReference type="ChEBI" id="CHEBI:61717"/>
    </ligand>
</feature>
<dbReference type="PANTHER" id="PTHR10266:SF3">
    <property type="entry name" value="CYTOCHROME C1, HEME PROTEIN, MITOCHONDRIAL"/>
    <property type="match status" value="1"/>
</dbReference>
<comment type="cofactor">
    <cofactor evidence="8">
        <name>heme c</name>
        <dbReference type="ChEBI" id="CHEBI:61717"/>
    </cofactor>
    <text evidence="8">Binds 1 heme c group covalently per subunit.</text>
</comment>
<name>A0A060H925_XYLFS</name>
<dbReference type="EMBL" id="CP006696">
    <property type="protein sequence ID" value="AIC09871.1"/>
    <property type="molecule type" value="Genomic_DNA"/>
</dbReference>
<accession>A0A060H925</accession>